<feature type="transmembrane region" description="Helical" evidence="11">
    <location>
        <begin position="853"/>
        <end position="871"/>
    </location>
</feature>
<dbReference type="Pfam" id="PF08407">
    <property type="entry name" value="Chitin_synth_1N"/>
    <property type="match status" value="1"/>
</dbReference>
<dbReference type="AlphaFoldDB" id="A0AAD5TD12"/>
<evidence type="ECO:0000256" key="4">
    <source>
        <dbReference type="ARBA" id="ARBA00022676"/>
    </source>
</evidence>
<dbReference type="CDD" id="cd04190">
    <property type="entry name" value="Chitin_synth_C"/>
    <property type="match status" value="1"/>
</dbReference>
<keyword evidence="5 11" id="KW-0808">Transferase</keyword>
<dbReference type="InterPro" id="IPR029044">
    <property type="entry name" value="Nucleotide-diphossugar_trans"/>
</dbReference>
<keyword evidence="15" id="KW-1185">Reference proteome</keyword>
<evidence type="ECO:0000256" key="8">
    <source>
        <dbReference type="ARBA" id="ARBA00023136"/>
    </source>
</evidence>
<dbReference type="PANTHER" id="PTHR22914:SF9">
    <property type="entry name" value="CHITIN SYNTHASE 1"/>
    <property type="match status" value="1"/>
</dbReference>
<feature type="compositionally biased region" description="Basic and acidic residues" evidence="12">
    <location>
        <begin position="47"/>
        <end position="56"/>
    </location>
</feature>
<feature type="transmembrane region" description="Helical" evidence="11">
    <location>
        <begin position="877"/>
        <end position="900"/>
    </location>
</feature>
<keyword evidence="3 11" id="KW-1003">Cell membrane</keyword>
<feature type="domain" description="Chitin synthase N-terminal" evidence="13">
    <location>
        <begin position="130"/>
        <end position="195"/>
    </location>
</feature>
<evidence type="ECO:0000256" key="10">
    <source>
        <dbReference type="ARBA" id="ARBA00024009"/>
    </source>
</evidence>
<evidence type="ECO:0000256" key="6">
    <source>
        <dbReference type="ARBA" id="ARBA00022692"/>
    </source>
</evidence>
<dbReference type="GO" id="GO:0030428">
    <property type="term" value="C:cell septum"/>
    <property type="evidence" value="ECO:0007669"/>
    <property type="project" value="TreeGrafter"/>
</dbReference>
<evidence type="ECO:0000256" key="3">
    <source>
        <dbReference type="ARBA" id="ARBA00022475"/>
    </source>
</evidence>
<dbReference type="PANTHER" id="PTHR22914">
    <property type="entry name" value="CHITIN SYNTHASE"/>
    <property type="match status" value="1"/>
</dbReference>
<reference evidence="14" key="1">
    <citation type="submission" date="2020-05" db="EMBL/GenBank/DDBJ databases">
        <title>Phylogenomic resolution of chytrid fungi.</title>
        <authorList>
            <person name="Stajich J.E."/>
            <person name="Amses K."/>
            <person name="Simmons R."/>
            <person name="Seto K."/>
            <person name="Myers J."/>
            <person name="Bonds A."/>
            <person name="Quandt C.A."/>
            <person name="Barry K."/>
            <person name="Liu P."/>
            <person name="Grigoriev I."/>
            <person name="Longcore J.E."/>
            <person name="James T.Y."/>
        </authorList>
    </citation>
    <scope>NUCLEOTIDE SEQUENCE</scope>
    <source>
        <strain evidence="14">JEL0379</strain>
    </source>
</reference>
<evidence type="ECO:0000256" key="12">
    <source>
        <dbReference type="SAM" id="MobiDB-lite"/>
    </source>
</evidence>
<feature type="region of interest" description="Disordered" evidence="12">
    <location>
        <begin position="1"/>
        <end position="103"/>
    </location>
</feature>
<evidence type="ECO:0000256" key="7">
    <source>
        <dbReference type="ARBA" id="ARBA00022989"/>
    </source>
</evidence>
<sequence length="949" mass="105946">MSGYSRPVDSFRPGRPPPFAESADPRASFVSVQSYHGDDDIEDEELENTRYDDRASDTMSVVTLDQQQHQHQQQQDFPPPPTRKVEFPVPQHSSSSSAYYNNDHSRDDTYMAPIPGRQGLRARTTISRRTKTVKLSPHGNFCISQRVPEEAKARGAKEKGEEFESMRYTAATCDPDDFIAKGYNLRCANYGRKIEIFVVVTMYNEDAEGFNRTMFALAENIKYLCEKKKAGWDEHAWEKVAIVVVADGRSKIHPNVLKVLEVMGVYQEGLTQSGVNGLDTTAHIFEYTPQTVLDAKMQLWGAREGMPPMQVIFCLKEKNLKKINSHRWFFRAFAASVDPRVTVLIDVGTKPSPNSLYSLWKAFYRNEQIGGCCGEICADLGEGLAHTKNILNPVVASQNFEYKISNIMDKSLESSFGYISVLPGAFSAYRWVALQDLGPGSGPLSKYFDGELREGVARDSSIFSANLYLAEDRILCFELIAKPNANWTLHYVPSAKAYTDVPDSVPEFLSQRRRWLNGSLFAGFYALANINRVWKSKHSFLRKCALNVQWLYNILNQLFSWFVLGNFAITFFFLFAELEQLLVDPNSPTASSSSRIVSVVLNIARFSYPVVLVCLFIISFGNRPQAFARTYKAVMFGFGVIGAVMIGLLIRRLISTINFLSTTPKSTYANMMNGLLAPSQQPTNDGAQILVNAILNQMGTVMTKQLDLQLSEERRESLIYCVTLASTVGVYFIASFLHFDFAHMFTCFIQYLVLLPSYINVLTVYALSNLHDVSWGTKGDTRPTSLPTVQSTAKSSDGIPIAEVQISSSKTELSSHYLEALTDLRQISPNSERPAATAADQEDSYKSFRTAMMLLYLGTNSVLFAVGTTQASGSGYITILLAATALLSVIKLLGVFYFLLARAVARVRWSFTAKKLSRAAGARQEMSQADDAPFLDVRIDDYKGSGKRA</sequence>
<feature type="transmembrane region" description="Helical" evidence="11">
    <location>
        <begin position="596"/>
        <end position="621"/>
    </location>
</feature>
<evidence type="ECO:0000256" key="9">
    <source>
        <dbReference type="ARBA" id="ARBA00023316"/>
    </source>
</evidence>
<dbReference type="InterPro" id="IPR004835">
    <property type="entry name" value="Chitin_synth"/>
</dbReference>
<dbReference type="EC" id="2.4.1.16" evidence="2 11"/>
<proteinExistence type="inferred from homology"/>
<keyword evidence="8 11" id="KW-0472">Membrane</keyword>
<evidence type="ECO:0000256" key="2">
    <source>
        <dbReference type="ARBA" id="ARBA00012543"/>
    </source>
</evidence>
<evidence type="ECO:0000256" key="11">
    <source>
        <dbReference type="RuleBase" id="RU366040"/>
    </source>
</evidence>
<dbReference type="SUPFAM" id="SSF53448">
    <property type="entry name" value="Nucleotide-diphospho-sugar transferases"/>
    <property type="match status" value="1"/>
</dbReference>
<feature type="transmembrane region" description="Helical" evidence="11">
    <location>
        <begin position="633"/>
        <end position="654"/>
    </location>
</feature>
<comment type="function">
    <text evidence="10 11">Polymerizes chitin, a structural polymer of the cell wall and septum, by transferring the sugar moiety of UDP-GlcNAc to the non-reducing end of the growing chitin polymer.</text>
</comment>
<name>A0AAD5TD12_9FUNG</name>
<feature type="compositionally biased region" description="Polar residues" evidence="12">
    <location>
        <begin position="91"/>
        <end position="102"/>
    </location>
</feature>
<evidence type="ECO:0000259" key="13">
    <source>
        <dbReference type="Pfam" id="PF08407"/>
    </source>
</evidence>
<feature type="transmembrane region" description="Helical" evidence="11">
    <location>
        <begin position="718"/>
        <end position="737"/>
    </location>
</feature>
<organism evidence="14 15">
    <name type="scientific">Geranomyces variabilis</name>
    <dbReference type="NCBI Taxonomy" id="109894"/>
    <lineage>
        <taxon>Eukaryota</taxon>
        <taxon>Fungi</taxon>
        <taxon>Fungi incertae sedis</taxon>
        <taxon>Chytridiomycota</taxon>
        <taxon>Chytridiomycota incertae sedis</taxon>
        <taxon>Chytridiomycetes</taxon>
        <taxon>Spizellomycetales</taxon>
        <taxon>Powellomycetaceae</taxon>
        <taxon>Geranomyces</taxon>
    </lineage>
</organism>
<keyword evidence="4 11" id="KW-0328">Glycosyltransferase</keyword>
<protein>
    <recommendedName>
        <fullName evidence="2 11">Chitin synthase</fullName>
        <ecNumber evidence="2 11">2.4.1.16</ecNumber>
    </recommendedName>
</protein>
<feature type="transmembrane region" description="Helical" evidence="11">
    <location>
        <begin position="749"/>
        <end position="768"/>
    </location>
</feature>
<feature type="compositionally biased region" description="Low complexity" evidence="12">
    <location>
        <begin position="66"/>
        <end position="75"/>
    </location>
</feature>
<evidence type="ECO:0000256" key="5">
    <source>
        <dbReference type="ARBA" id="ARBA00022679"/>
    </source>
</evidence>
<evidence type="ECO:0000313" key="15">
    <source>
        <dbReference type="Proteomes" id="UP001212152"/>
    </source>
</evidence>
<comment type="catalytic activity">
    <reaction evidence="11">
        <text>[(1-&gt;4)-N-acetyl-beta-D-glucosaminyl](n) + UDP-N-acetyl-alpha-D-glucosamine = [(1-&gt;4)-N-acetyl-beta-D-glucosaminyl](n+1) + UDP + H(+)</text>
        <dbReference type="Rhea" id="RHEA:16637"/>
        <dbReference type="Rhea" id="RHEA-COMP:9593"/>
        <dbReference type="Rhea" id="RHEA-COMP:9595"/>
        <dbReference type="ChEBI" id="CHEBI:15378"/>
        <dbReference type="ChEBI" id="CHEBI:17029"/>
        <dbReference type="ChEBI" id="CHEBI:57705"/>
        <dbReference type="ChEBI" id="CHEBI:58223"/>
        <dbReference type="EC" id="2.4.1.16"/>
    </reaction>
</comment>
<comment type="similarity">
    <text evidence="11">Belongs to the chitin synthase family.</text>
</comment>
<dbReference type="Pfam" id="PF01644">
    <property type="entry name" value="Chitin_synth_1"/>
    <property type="match status" value="1"/>
</dbReference>
<dbReference type="GO" id="GO:0006031">
    <property type="term" value="P:chitin biosynthetic process"/>
    <property type="evidence" value="ECO:0007669"/>
    <property type="project" value="UniProtKB-UniRule"/>
</dbReference>
<dbReference type="Proteomes" id="UP001212152">
    <property type="component" value="Unassembled WGS sequence"/>
</dbReference>
<dbReference type="InterPro" id="IPR013616">
    <property type="entry name" value="Chitin_synth_N"/>
</dbReference>
<keyword evidence="7 11" id="KW-1133">Transmembrane helix</keyword>
<comment type="caution">
    <text evidence="14">The sequence shown here is derived from an EMBL/GenBank/DDBJ whole genome shotgun (WGS) entry which is preliminary data.</text>
</comment>
<comment type="subcellular location">
    <subcellularLocation>
        <location evidence="1 11">Cell membrane</location>
        <topology evidence="1 11">Multi-pass membrane protein</topology>
    </subcellularLocation>
</comment>
<dbReference type="GO" id="GO:0071555">
    <property type="term" value="P:cell wall organization"/>
    <property type="evidence" value="ECO:0007669"/>
    <property type="project" value="UniProtKB-KW"/>
</dbReference>
<dbReference type="EMBL" id="JADGJQ010000113">
    <property type="protein sequence ID" value="KAJ3169019.1"/>
    <property type="molecule type" value="Genomic_DNA"/>
</dbReference>
<evidence type="ECO:0000256" key="1">
    <source>
        <dbReference type="ARBA" id="ARBA00004651"/>
    </source>
</evidence>
<keyword evidence="9 11" id="KW-0961">Cell wall biogenesis/degradation</keyword>
<gene>
    <name evidence="14" type="primary">CHS1_1</name>
    <name evidence="14" type="ORF">HDU87_000893</name>
</gene>
<evidence type="ECO:0000313" key="14">
    <source>
        <dbReference type="EMBL" id="KAJ3169019.1"/>
    </source>
</evidence>
<accession>A0AAD5TD12</accession>
<feature type="transmembrane region" description="Helical" evidence="11">
    <location>
        <begin position="554"/>
        <end position="576"/>
    </location>
</feature>
<dbReference type="GO" id="GO:0004100">
    <property type="term" value="F:chitin synthase activity"/>
    <property type="evidence" value="ECO:0007669"/>
    <property type="project" value="UniProtKB-UniRule"/>
</dbReference>
<keyword evidence="6 11" id="KW-0812">Transmembrane</keyword>
<dbReference type="GO" id="GO:0005886">
    <property type="term" value="C:plasma membrane"/>
    <property type="evidence" value="ECO:0007669"/>
    <property type="project" value="UniProtKB-SubCell"/>
</dbReference>